<sequence>MPFSGIELEDLKHSKQLRAHALRVMAFVQKCISRLNEPEKLEQLLRELGKKHHSYKAKARYVDLVGPQFIQAIQPSLGEEWTEEVSAAWVLLFAHIGYTMKGAMNEAADEAKMKQ</sequence>
<keyword evidence="2 6" id="KW-0349">Heme</keyword>
<evidence type="ECO:0000256" key="5">
    <source>
        <dbReference type="ARBA" id="ARBA00023004"/>
    </source>
</evidence>
<feature type="domain" description="Globin" evidence="7">
    <location>
        <begin position="1"/>
        <end position="105"/>
    </location>
</feature>
<accession>A0A9P0HTA4</accession>
<comment type="similarity">
    <text evidence="6">Belongs to the globin family.</text>
</comment>
<evidence type="ECO:0000313" key="9">
    <source>
        <dbReference type="Proteomes" id="UP001152798"/>
    </source>
</evidence>
<dbReference type="EMBL" id="OV725083">
    <property type="protein sequence ID" value="CAH1407420.1"/>
    <property type="molecule type" value="Genomic_DNA"/>
</dbReference>
<keyword evidence="9" id="KW-1185">Reference proteome</keyword>
<name>A0A9P0HTA4_NEZVI</name>
<evidence type="ECO:0000259" key="7">
    <source>
        <dbReference type="PROSITE" id="PS01033"/>
    </source>
</evidence>
<dbReference type="PANTHER" id="PTHR46458">
    <property type="entry name" value="BLR2807 PROTEIN"/>
    <property type="match status" value="1"/>
</dbReference>
<dbReference type="Gene3D" id="1.10.490.10">
    <property type="entry name" value="Globins"/>
    <property type="match status" value="1"/>
</dbReference>
<dbReference type="GO" id="GO:0020037">
    <property type="term" value="F:heme binding"/>
    <property type="evidence" value="ECO:0007669"/>
    <property type="project" value="InterPro"/>
</dbReference>
<dbReference type="GO" id="GO:0005344">
    <property type="term" value="F:oxygen carrier activity"/>
    <property type="evidence" value="ECO:0007669"/>
    <property type="project" value="UniProtKB-KW"/>
</dbReference>
<evidence type="ECO:0000256" key="4">
    <source>
        <dbReference type="ARBA" id="ARBA00022723"/>
    </source>
</evidence>
<keyword evidence="1 6" id="KW-0813">Transport</keyword>
<dbReference type="SUPFAM" id="SSF46458">
    <property type="entry name" value="Globin-like"/>
    <property type="match status" value="1"/>
</dbReference>
<dbReference type="InterPro" id="IPR009050">
    <property type="entry name" value="Globin-like_sf"/>
</dbReference>
<dbReference type="InterPro" id="IPR000971">
    <property type="entry name" value="Globin"/>
</dbReference>
<dbReference type="OrthoDB" id="436496at2759"/>
<dbReference type="GO" id="GO:0019825">
    <property type="term" value="F:oxygen binding"/>
    <property type="evidence" value="ECO:0007669"/>
    <property type="project" value="InterPro"/>
</dbReference>
<evidence type="ECO:0000256" key="3">
    <source>
        <dbReference type="ARBA" id="ARBA00022621"/>
    </source>
</evidence>
<keyword evidence="5" id="KW-0408">Iron</keyword>
<evidence type="ECO:0000256" key="2">
    <source>
        <dbReference type="ARBA" id="ARBA00022617"/>
    </source>
</evidence>
<protein>
    <recommendedName>
        <fullName evidence="7">Globin domain-containing protein</fullName>
    </recommendedName>
</protein>
<gene>
    <name evidence="8" type="ORF">NEZAVI_LOCUS15137</name>
</gene>
<proteinExistence type="inferred from homology"/>
<dbReference type="GO" id="GO:0046872">
    <property type="term" value="F:metal ion binding"/>
    <property type="evidence" value="ECO:0007669"/>
    <property type="project" value="UniProtKB-KW"/>
</dbReference>
<keyword evidence="3 6" id="KW-0561">Oxygen transport</keyword>
<evidence type="ECO:0000313" key="8">
    <source>
        <dbReference type="EMBL" id="CAH1407420.1"/>
    </source>
</evidence>
<evidence type="ECO:0000256" key="1">
    <source>
        <dbReference type="ARBA" id="ARBA00022448"/>
    </source>
</evidence>
<evidence type="ECO:0000256" key="6">
    <source>
        <dbReference type="RuleBase" id="RU000356"/>
    </source>
</evidence>
<keyword evidence="4" id="KW-0479">Metal-binding</keyword>
<dbReference type="Proteomes" id="UP001152798">
    <property type="component" value="Chromosome 7"/>
</dbReference>
<dbReference type="PANTHER" id="PTHR46458:SF1">
    <property type="entry name" value="GEO09476P1"/>
    <property type="match status" value="1"/>
</dbReference>
<dbReference type="AlphaFoldDB" id="A0A9P0HTA4"/>
<dbReference type="PROSITE" id="PS01033">
    <property type="entry name" value="GLOBIN"/>
    <property type="match status" value="1"/>
</dbReference>
<dbReference type="InterPro" id="IPR012292">
    <property type="entry name" value="Globin/Proto"/>
</dbReference>
<dbReference type="InterPro" id="IPR050532">
    <property type="entry name" value="Globin-like_OT"/>
</dbReference>
<reference evidence="8" key="1">
    <citation type="submission" date="2022-01" db="EMBL/GenBank/DDBJ databases">
        <authorList>
            <person name="King R."/>
        </authorList>
    </citation>
    <scope>NUCLEOTIDE SEQUENCE</scope>
</reference>
<dbReference type="Pfam" id="PF00042">
    <property type="entry name" value="Globin"/>
    <property type="match status" value="1"/>
</dbReference>
<organism evidence="8 9">
    <name type="scientific">Nezara viridula</name>
    <name type="common">Southern green stink bug</name>
    <name type="synonym">Cimex viridulus</name>
    <dbReference type="NCBI Taxonomy" id="85310"/>
    <lineage>
        <taxon>Eukaryota</taxon>
        <taxon>Metazoa</taxon>
        <taxon>Ecdysozoa</taxon>
        <taxon>Arthropoda</taxon>
        <taxon>Hexapoda</taxon>
        <taxon>Insecta</taxon>
        <taxon>Pterygota</taxon>
        <taxon>Neoptera</taxon>
        <taxon>Paraneoptera</taxon>
        <taxon>Hemiptera</taxon>
        <taxon>Heteroptera</taxon>
        <taxon>Panheteroptera</taxon>
        <taxon>Pentatomomorpha</taxon>
        <taxon>Pentatomoidea</taxon>
        <taxon>Pentatomidae</taxon>
        <taxon>Pentatominae</taxon>
        <taxon>Nezara</taxon>
    </lineage>
</organism>